<protein>
    <submittedName>
        <fullName evidence="16">TonB-dependent receptor</fullName>
    </submittedName>
</protein>
<evidence type="ECO:0000256" key="9">
    <source>
        <dbReference type="ARBA" id="ARBA00023136"/>
    </source>
</evidence>
<feature type="signal peptide" evidence="13">
    <location>
        <begin position="1"/>
        <end position="29"/>
    </location>
</feature>
<proteinExistence type="inferred from homology"/>
<dbReference type="InterPro" id="IPR000531">
    <property type="entry name" value="Beta-barrel_TonB"/>
</dbReference>
<evidence type="ECO:0000256" key="13">
    <source>
        <dbReference type="SAM" id="SignalP"/>
    </source>
</evidence>
<keyword evidence="9 11" id="KW-0472">Membrane</keyword>
<feature type="domain" description="TonB-dependent receptor-like beta-barrel" evidence="14">
    <location>
        <begin position="270"/>
        <end position="769"/>
    </location>
</feature>
<keyword evidence="13" id="KW-0732">Signal</keyword>
<dbReference type="PROSITE" id="PS52016">
    <property type="entry name" value="TONB_DEPENDENT_REC_3"/>
    <property type="match status" value="1"/>
</dbReference>
<evidence type="ECO:0000256" key="3">
    <source>
        <dbReference type="ARBA" id="ARBA00022452"/>
    </source>
</evidence>
<dbReference type="Proteomes" id="UP001162881">
    <property type="component" value="Unassembled WGS sequence"/>
</dbReference>
<evidence type="ECO:0000256" key="11">
    <source>
        <dbReference type="PROSITE-ProRule" id="PRU01360"/>
    </source>
</evidence>
<dbReference type="Pfam" id="PF07715">
    <property type="entry name" value="Plug"/>
    <property type="match status" value="1"/>
</dbReference>
<dbReference type="PANTHER" id="PTHR32552">
    <property type="entry name" value="FERRICHROME IRON RECEPTOR-RELATED"/>
    <property type="match status" value="1"/>
</dbReference>
<keyword evidence="6" id="KW-0408">Iron</keyword>
<feature type="domain" description="TonB-dependent receptor plug" evidence="15">
    <location>
        <begin position="64"/>
        <end position="172"/>
    </location>
</feature>
<evidence type="ECO:0000256" key="2">
    <source>
        <dbReference type="ARBA" id="ARBA00022448"/>
    </source>
</evidence>
<dbReference type="EMBL" id="JALHLF010000014">
    <property type="protein sequence ID" value="MCJ2182306.1"/>
    <property type="molecule type" value="Genomic_DNA"/>
</dbReference>
<accession>A0ABT0BB68</accession>
<keyword evidence="17" id="KW-1185">Reference proteome</keyword>
<evidence type="ECO:0000256" key="1">
    <source>
        <dbReference type="ARBA" id="ARBA00004571"/>
    </source>
</evidence>
<evidence type="ECO:0000256" key="10">
    <source>
        <dbReference type="ARBA" id="ARBA00023237"/>
    </source>
</evidence>
<reference evidence="16" key="1">
    <citation type="submission" date="2022-03" db="EMBL/GenBank/DDBJ databases">
        <title>Identification of a novel bacterium isolated from mangrove sediments.</title>
        <authorList>
            <person name="Pan X."/>
        </authorList>
    </citation>
    <scope>NUCLEOTIDE SEQUENCE</scope>
    <source>
        <strain evidence="16">B1949</strain>
    </source>
</reference>
<keyword evidence="2 11" id="KW-0813">Transport</keyword>
<evidence type="ECO:0000256" key="8">
    <source>
        <dbReference type="ARBA" id="ARBA00023077"/>
    </source>
</evidence>
<comment type="subcellular location">
    <subcellularLocation>
        <location evidence="1 11">Cell outer membrane</location>
        <topology evidence="1 11">Multi-pass membrane protein</topology>
    </subcellularLocation>
</comment>
<evidence type="ECO:0000313" key="17">
    <source>
        <dbReference type="Proteomes" id="UP001162881"/>
    </source>
</evidence>
<dbReference type="InterPro" id="IPR039426">
    <property type="entry name" value="TonB-dep_rcpt-like"/>
</dbReference>
<evidence type="ECO:0000259" key="15">
    <source>
        <dbReference type="Pfam" id="PF07715"/>
    </source>
</evidence>
<evidence type="ECO:0000256" key="5">
    <source>
        <dbReference type="ARBA" id="ARBA00022692"/>
    </source>
</evidence>
<dbReference type="SUPFAM" id="SSF56935">
    <property type="entry name" value="Porins"/>
    <property type="match status" value="1"/>
</dbReference>
<dbReference type="Gene3D" id="2.40.170.20">
    <property type="entry name" value="TonB-dependent receptor, beta-barrel domain"/>
    <property type="match status" value="1"/>
</dbReference>
<keyword evidence="5 11" id="KW-0812">Transmembrane</keyword>
<evidence type="ECO:0000313" key="16">
    <source>
        <dbReference type="EMBL" id="MCJ2182306.1"/>
    </source>
</evidence>
<comment type="caution">
    <text evidence="16">The sequence shown here is derived from an EMBL/GenBank/DDBJ whole genome shotgun (WGS) entry which is preliminary data.</text>
</comment>
<dbReference type="CDD" id="cd01347">
    <property type="entry name" value="ligand_gated_channel"/>
    <property type="match status" value="1"/>
</dbReference>
<feature type="chain" id="PRO_5045719929" evidence="13">
    <location>
        <begin position="30"/>
        <end position="806"/>
    </location>
</feature>
<evidence type="ECO:0000256" key="6">
    <source>
        <dbReference type="ARBA" id="ARBA00023004"/>
    </source>
</evidence>
<gene>
    <name evidence="16" type="ORF">MTR62_06270</name>
</gene>
<dbReference type="RefSeq" id="WP_244018094.1">
    <property type="nucleotide sequence ID" value="NZ_JALHLF010000014.1"/>
</dbReference>
<evidence type="ECO:0000256" key="4">
    <source>
        <dbReference type="ARBA" id="ARBA00022496"/>
    </source>
</evidence>
<evidence type="ECO:0000256" key="12">
    <source>
        <dbReference type="RuleBase" id="RU003357"/>
    </source>
</evidence>
<dbReference type="InterPro" id="IPR036942">
    <property type="entry name" value="Beta-barrel_TonB_sf"/>
</dbReference>
<evidence type="ECO:0000259" key="14">
    <source>
        <dbReference type="Pfam" id="PF00593"/>
    </source>
</evidence>
<keyword evidence="10 11" id="KW-0998">Cell outer membrane</keyword>
<keyword evidence="7" id="KW-0406">Ion transport</keyword>
<comment type="similarity">
    <text evidence="11 12">Belongs to the TonB-dependent receptor family.</text>
</comment>
<sequence>MLKKKQIARALACSVSLAAFCAGSVRAEAADTAATSPAATSDEGSSTTGLHDIVVTAERHEITLQDAPLSVSAITADDLKASNITDITGLNGTVPGLVVARSGGGERILSIRGVGSETPENTNTQPGVSYHIDGVYIFNSIAASAAFIDVAQVEVLRGPQGTLFGQGSTGGTINVVSKEPSTDALTGEVNAGIGNYNYKEGNAALNVPLTDTLAVRGAFQFTKHDGYAYATAVEGVDKYQLDNEDNTGWRLGAKWSPTSNLSITLNTIQYSSNTNGPAQRNILDPSGDARVLTQDYPGRSQVKTQLYTGTIRYETPIAVIKSISSYQKLHSEQAWDSDGLDSDLFYAETYNAATYGGYTYDHVPLWRSDTKSWTQEINATSNTNGPLSWVVGAVYLHSKNSQYINEYNGSDDDGLRSALPVDTAWDDDAVQYLSYAELSSITRKDYAFYGQASYAITPDLKLTAGARYNHDEASGMYDSMSGGESNWTSGNYLQPYSTGTRTAHAWTGKVALDYQFTPTNMLYASWTRGFKPGGINSASSAGSSAYYALGWTDSIKPTYKEEIVDSFEIGTKNRFLDNTLQVNASGFLYLYKNMQFLEEDPILYGEGISNAPKARIYGLELETSYVPTKHLRFDASGSWLEGTFTSHYDALDPSDATAAQNAAGYPDWLFWSNYYAAAVARDSARKDIYGNRVPKLPRWQGQAAVTWNDHVGPGELSARAQVIYRGKYQYRVFNEGSTDTVPDYTQVNLQLKYEPDDTNTTITLRVTNLFNTDGVNSRFSDPYGSAQVFDTYIPPRQAILSFGYKF</sequence>
<dbReference type="InterPro" id="IPR012910">
    <property type="entry name" value="Plug_dom"/>
</dbReference>
<keyword evidence="3 11" id="KW-1134">Transmembrane beta strand</keyword>
<dbReference type="PANTHER" id="PTHR32552:SF81">
    <property type="entry name" value="TONB-DEPENDENT OUTER MEMBRANE RECEPTOR"/>
    <property type="match status" value="1"/>
</dbReference>
<keyword evidence="16" id="KW-0675">Receptor</keyword>
<keyword evidence="4" id="KW-0410">Iron transport</keyword>
<evidence type="ECO:0000256" key="7">
    <source>
        <dbReference type="ARBA" id="ARBA00023065"/>
    </source>
</evidence>
<dbReference type="Pfam" id="PF00593">
    <property type="entry name" value="TonB_dep_Rec_b-barrel"/>
    <property type="match status" value="1"/>
</dbReference>
<organism evidence="16 17">
    <name type="scientific">Novosphingobium organovorum</name>
    <dbReference type="NCBI Taxonomy" id="2930092"/>
    <lineage>
        <taxon>Bacteria</taxon>
        <taxon>Pseudomonadati</taxon>
        <taxon>Pseudomonadota</taxon>
        <taxon>Alphaproteobacteria</taxon>
        <taxon>Sphingomonadales</taxon>
        <taxon>Sphingomonadaceae</taxon>
        <taxon>Novosphingobium</taxon>
    </lineage>
</organism>
<keyword evidence="8 12" id="KW-0798">TonB box</keyword>
<name>A0ABT0BB68_9SPHN</name>